<dbReference type="SMART" id="SM00408">
    <property type="entry name" value="IGc2"/>
    <property type="match status" value="2"/>
</dbReference>
<evidence type="ECO:0000256" key="6">
    <source>
        <dbReference type="SAM" id="Phobius"/>
    </source>
</evidence>
<dbReference type="SMART" id="SM00409">
    <property type="entry name" value="IG"/>
    <property type="match status" value="2"/>
</dbReference>
<accession>A0ABM1TJK1</accession>
<dbReference type="PANTHER" id="PTHR23278:SF19">
    <property type="entry name" value="OBSCURIN"/>
    <property type="match status" value="1"/>
</dbReference>
<protein>
    <submittedName>
        <fullName evidence="9">Carcinoembryonic antigen-related cell adhesion molecule 1-like</fullName>
    </submittedName>
</protein>
<dbReference type="InterPro" id="IPR007110">
    <property type="entry name" value="Ig-like_dom"/>
</dbReference>
<organism evidence="8 9">
    <name type="scientific">Limulus polyphemus</name>
    <name type="common">Atlantic horseshoe crab</name>
    <dbReference type="NCBI Taxonomy" id="6850"/>
    <lineage>
        <taxon>Eukaryota</taxon>
        <taxon>Metazoa</taxon>
        <taxon>Ecdysozoa</taxon>
        <taxon>Arthropoda</taxon>
        <taxon>Chelicerata</taxon>
        <taxon>Merostomata</taxon>
        <taxon>Xiphosura</taxon>
        <taxon>Limulidae</taxon>
        <taxon>Limulus</taxon>
    </lineage>
</organism>
<dbReference type="InterPro" id="IPR013783">
    <property type="entry name" value="Ig-like_fold"/>
</dbReference>
<keyword evidence="2" id="KW-0677">Repeat</keyword>
<keyword evidence="8" id="KW-1185">Reference proteome</keyword>
<keyword evidence="6" id="KW-0812">Transmembrane</keyword>
<keyword evidence="6" id="KW-1133">Transmembrane helix</keyword>
<keyword evidence="3 6" id="KW-0472">Membrane</keyword>
<feature type="domain" description="Ig-like" evidence="7">
    <location>
        <begin position="189"/>
        <end position="279"/>
    </location>
</feature>
<dbReference type="RefSeq" id="XP_022256057.1">
    <property type="nucleotide sequence ID" value="XM_022400349.1"/>
</dbReference>
<feature type="domain" description="Ig-like" evidence="7">
    <location>
        <begin position="84"/>
        <end position="182"/>
    </location>
</feature>
<feature type="transmembrane region" description="Helical" evidence="6">
    <location>
        <begin position="485"/>
        <end position="514"/>
    </location>
</feature>
<evidence type="ECO:0000313" key="8">
    <source>
        <dbReference type="Proteomes" id="UP000694941"/>
    </source>
</evidence>
<reference evidence="9" key="1">
    <citation type="submission" date="2025-08" db="UniProtKB">
        <authorList>
            <consortium name="RefSeq"/>
        </authorList>
    </citation>
    <scope>IDENTIFICATION</scope>
    <source>
        <tissue evidence="9">Muscle</tissue>
    </source>
</reference>
<dbReference type="InterPro" id="IPR003599">
    <property type="entry name" value="Ig_sub"/>
</dbReference>
<dbReference type="CDD" id="cd00063">
    <property type="entry name" value="FN3"/>
    <property type="match status" value="1"/>
</dbReference>
<sequence length="612" mass="67616">MNYDPAHLKLDPVTEEDEGIFTCRVDFYKARTRYHEVGVNLIVPPSRPVIRDENGEAQQSLIGPYNEGDSLSLTCEVVGGSPLPNVTFQLPLEVHLKEGRHFSAGKPAEIECFTAGSRPPAKISWWKGNVRQMTAKSVVSVNGNATTSILTFTPSMEDDGVYLSCAAENRLVPGSDMEDGIKLEIHYAPQVFLRLGSKLRHSHIQEGNDVYLECNIRANPIATNIGWTFEGQEIYTNTTLGIIVSNQTLVLQKVQKASRGHYTCTATNTEGQGESNNIFLRVQYTPICDPQQRSVYRTGINEPVQVICKLKSDPTNVTFSWVFNNSYDNYEVFSFTSQGTTTSTATFTPKSKYEFGTLICFGTNNVGMQKKPCTFSVIPAGIPDPVHNCSLFNQTDDGIGVECIKGDHGGLQQLFYAEIEELSGRRTILNMSSSSPAFYIKNLPPGSTFIFKVYSFNMEGRSEPVFFRGNTLDARQSSSKGATNWIFSVNVLVIPLVSISAVLIFITGCAVFVLKIRLVRSRDERGTADNKINCTLKDSTPAEGNSKDSVEGKCPDVIPDVKYLQVPFRGIDQKSDSSKTSTQETSKDITVDSPLKGQTNKTFQNYVQETVT</sequence>
<dbReference type="InterPro" id="IPR013162">
    <property type="entry name" value="CD80_C2-set"/>
</dbReference>
<evidence type="ECO:0000256" key="1">
    <source>
        <dbReference type="ARBA" id="ARBA00004167"/>
    </source>
</evidence>
<dbReference type="PANTHER" id="PTHR23278">
    <property type="entry name" value="SIDESTEP PROTEIN"/>
    <property type="match status" value="1"/>
</dbReference>
<feature type="domain" description="Ig-like" evidence="7">
    <location>
        <begin position="290"/>
        <end position="376"/>
    </location>
</feature>
<dbReference type="SUPFAM" id="SSF49265">
    <property type="entry name" value="Fibronectin type III"/>
    <property type="match status" value="1"/>
</dbReference>
<evidence type="ECO:0000256" key="2">
    <source>
        <dbReference type="ARBA" id="ARBA00022737"/>
    </source>
</evidence>
<proteinExistence type="predicted"/>
<name>A0ABM1TJK1_LIMPO</name>
<dbReference type="Pfam" id="PF07679">
    <property type="entry name" value="I-set"/>
    <property type="match status" value="1"/>
</dbReference>
<evidence type="ECO:0000259" key="7">
    <source>
        <dbReference type="PROSITE" id="PS50835"/>
    </source>
</evidence>
<dbReference type="SUPFAM" id="SSF48726">
    <property type="entry name" value="Immunoglobulin"/>
    <property type="match status" value="3"/>
</dbReference>
<dbReference type="InterPro" id="IPR003961">
    <property type="entry name" value="FN3_dom"/>
</dbReference>
<feature type="region of interest" description="Disordered" evidence="5">
    <location>
        <begin position="572"/>
        <end position="597"/>
    </location>
</feature>
<dbReference type="InterPro" id="IPR013098">
    <property type="entry name" value="Ig_I-set"/>
</dbReference>
<dbReference type="Proteomes" id="UP000694941">
    <property type="component" value="Unplaced"/>
</dbReference>
<evidence type="ECO:0000256" key="3">
    <source>
        <dbReference type="ARBA" id="ARBA00023136"/>
    </source>
</evidence>
<evidence type="ECO:0000256" key="4">
    <source>
        <dbReference type="ARBA" id="ARBA00023157"/>
    </source>
</evidence>
<dbReference type="Gene3D" id="2.60.40.10">
    <property type="entry name" value="Immunoglobulins"/>
    <property type="match status" value="4"/>
</dbReference>
<dbReference type="InterPro" id="IPR036116">
    <property type="entry name" value="FN3_sf"/>
</dbReference>
<gene>
    <name evidence="9" type="primary">LOC106471740</name>
</gene>
<evidence type="ECO:0000256" key="5">
    <source>
        <dbReference type="SAM" id="MobiDB-lite"/>
    </source>
</evidence>
<dbReference type="PROSITE" id="PS50835">
    <property type="entry name" value="IG_LIKE"/>
    <property type="match status" value="3"/>
</dbReference>
<comment type="subcellular location">
    <subcellularLocation>
        <location evidence="1">Membrane</location>
        <topology evidence="1">Single-pass membrane protein</topology>
    </subcellularLocation>
</comment>
<dbReference type="GeneID" id="106471740"/>
<dbReference type="InterPro" id="IPR036179">
    <property type="entry name" value="Ig-like_dom_sf"/>
</dbReference>
<evidence type="ECO:0000313" key="9">
    <source>
        <dbReference type="RefSeq" id="XP_022256057.1"/>
    </source>
</evidence>
<dbReference type="Pfam" id="PF08205">
    <property type="entry name" value="C2-set_2"/>
    <property type="match status" value="1"/>
</dbReference>
<dbReference type="InterPro" id="IPR003598">
    <property type="entry name" value="Ig_sub2"/>
</dbReference>
<keyword evidence="4" id="KW-1015">Disulfide bond</keyword>